<dbReference type="GO" id="GO:0006099">
    <property type="term" value="P:tricarboxylic acid cycle"/>
    <property type="evidence" value="ECO:0007669"/>
    <property type="project" value="UniProtKB-UniPathway"/>
</dbReference>
<feature type="region of interest" description="Disordered" evidence="3">
    <location>
        <begin position="1"/>
        <end position="32"/>
    </location>
</feature>
<comment type="pathway">
    <text evidence="1">Carbohydrate metabolism; tricarboxylic acid cycle.</text>
</comment>
<dbReference type="Gene3D" id="1.10.580.10">
    <property type="entry name" value="Citrate Synthase, domain 1"/>
    <property type="match status" value="1"/>
</dbReference>
<dbReference type="InterPro" id="IPR016143">
    <property type="entry name" value="Citrate_synth-like_sm_a-sub"/>
</dbReference>
<evidence type="ECO:0000313" key="4">
    <source>
        <dbReference type="EMBL" id="ROP42925.1"/>
    </source>
</evidence>
<dbReference type="FunCoup" id="A0A3N1HKD8">
    <property type="interactions" value="128"/>
</dbReference>
<dbReference type="InterPro" id="IPR036969">
    <property type="entry name" value="Citrate_synthase_sf"/>
</dbReference>
<evidence type="ECO:0000256" key="2">
    <source>
        <dbReference type="ARBA" id="ARBA00012972"/>
    </source>
</evidence>
<dbReference type="PANTHER" id="PTHR11739">
    <property type="entry name" value="CITRATE SYNTHASE"/>
    <property type="match status" value="1"/>
</dbReference>
<proteinExistence type="predicted"/>
<dbReference type="Proteomes" id="UP000276232">
    <property type="component" value="Unassembled WGS sequence"/>
</dbReference>
<dbReference type="InParanoid" id="A0A3N1HKD8"/>
<organism evidence="4 5">
    <name type="scientific">Pseudokineococcus lusitanus</name>
    <dbReference type="NCBI Taxonomy" id="763993"/>
    <lineage>
        <taxon>Bacteria</taxon>
        <taxon>Bacillati</taxon>
        <taxon>Actinomycetota</taxon>
        <taxon>Actinomycetes</taxon>
        <taxon>Kineosporiales</taxon>
        <taxon>Kineosporiaceae</taxon>
        <taxon>Pseudokineococcus</taxon>
    </lineage>
</organism>
<dbReference type="EC" id="2.3.3.16" evidence="2"/>
<dbReference type="InterPro" id="IPR002020">
    <property type="entry name" value="Citrate_synthase"/>
</dbReference>
<evidence type="ECO:0000313" key="5">
    <source>
        <dbReference type="Proteomes" id="UP000276232"/>
    </source>
</evidence>
<dbReference type="GO" id="GO:0005829">
    <property type="term" value="C:cytosol"/>
    <property type="evidence" value="ECO:0007669"/>
    <property type="project" value="TreeGrafter"/>
</dbReference>
<evidence type="ECO:0000256" key="1">
    <source>
        <dbReference type="ARBA" id="ARBA00005163"/>
    </source>
</evidence>
<evidence type="ECO:0000256" key="3">
    <source>
        <dbReference type="SAM" id="MobiDB-lite"/>
    </source>
</evidence>
<keyword evidence="5" id="KW-1185">Reference proteome</keyword>
<dbReference type="RefSeq" id="WP_199720168.1">
    <property type="nucleotide sequence ID" value="NZ_RJKN01000005.1"/>
</dbReference>
<dbReference type="UniPathway" id="UPA00223"/>
<accession>A0A3N1HKD8</accession>
<dbReference type="PRINTS" id="PR00143">
    <property type="entry name" value="CITRTSNTHASE"/>
</dbReference>
<dbReference type="SUPFAM" id="SSF48256">
    <property type="entry name" value="Citrate synthase"/>
    <property type="match status" value="1"/>
</dbReference>
<dbReference type="GO" id="GO:0005975">
    <property type="term" value="P:carbohydrate metabolic process"/>
    <property type="evidence" value="ECO:0007669"/>
    <property type="project" value="TreeGrafter"/>
</dbReference>
<gene>
    <name evidence="4" type="ORF">EDC03_2214</name>
</gene>
<dbReference type="Gene3D" id="1.10.230.10">
    <property type="entry name" value="Cytochrome P450-Terp, domain 2"/>
    <property type="match status" value="1"/>
</dbReference>
<dbReference type="GO" id="GO:0036440">
    <property type="term" value="F:citrate synthase activity"/>
    <property type="evidence" value="ECO:0007669"/>
    <property type="project" value="UniProtKB-EC"/>
</dbReference>
<comment type="caution">
    <text evidence="4">The sequence shown here is derived from an EMBL/GenBank/DDBJ whole genome shotgun (WGS) entry which is preliminary data.</text>
</comment>
<protein>
    <recommendedName>
        <fullName evidence="2">citrate synthase (unknown stereospecificity)</fullName>
        <ecNumber evidence="2">2.3.3.16</ecNumber>
    </recommendedName>
</protein>
<dbReference type="EMBL" id="RJKN01000005">
    <property type="protein sequence ID" value="ROP42925.1"/>
    <property type="molecule type" value="Genomic_DNA"/>
</dbReference>
<dbReference type="InterPro" id="IPR016142">
    <property type="entry name" value="Citrate_synth-like_lrg_a-sub"/>
</dbReference>
<dbReference type="AlphaFoldDB" id="A0A3N1HKD8"/>
<sequence length="370" mass="38359">MHDEEQVAPRAADGPVPPDVPATETERRPVAREATATARAVAGTAVSETGAGVLRYRGRDAASLAGELPFEQVWALLVDGRPSSALPAAEPFPLPVRTGDVRVDVQSALAQVAPVWGLRPLLDIDAAQARDDLARASTLALSFIAQSARGSDVPAVPQRHVARGRTTAERFLLRWRGEADPRHVHALDATWTLLAEDGLTPATVTARVVAGSGADAVACLSAAVGTMSGPLCAGALPRVLHVLDAVDRRGDADAVVASVLDGGHRLMGFGLHGRGGPDPRVPYLRDAATALAPPRLESALALEAAGERALADRARPDAHGLPRTVNAALWAAVLLDGAGVPAQMLTPLLVCARTAGWSAHVLEQHAADTA</sequence>
<reference evidence="4 5" key="1">
    <citation type="journal article" date="2015" name="Stand. Genomic Sci.">
        <title>Genomic Encyclopedia of Bacterial and Archaeal Type Strains, Phase III: the genomes of soil and plant-associated and newly described type strains.</title>
        <authorList>
            <person name="Whitman W.B."/>
            <person name="Woyke T."/>
            <person name="Klenk H.P."/>
            <person name="Zhou Y."/>
            <person name="Lilburn T.G."/>
            <person name="Beck B.J."/>
            <person name="De Vos P."/>
            <person name="Vandamme P."/>
            <person name="Eisen J.A."/>
            <person name="Garrity G."/>
            <person name="Hugenholtz P."/>
            <person name="Kyrpides N.C."/>
        </authorList>
    </citation>
    <scope>NUCLEOTIDE SEQUENCE [LARGE SCALE GENOMIC DNA]</scope>
    <source>
        <strain evidence="4 5">CECT 7306</strain>
    </source>
</reference>
<dbReference type="NCBIfam" id="NF009005">
    <property type="entry name" value="PRK12350.1"/>
    <property type="match status" value="1"/>
</dbReference>
<dbReference type="PANTHER" id="PTHR11739:SF23">
    <property type="entry name" value="CITRATE SYNTHASE 2-RELATED"/>
    <property type="match status" value="1"/>
</dbReference>
<name>A0A3N1HKD8_9ACTN</name>
<dbReference type="Pfam" id="PF00285">
    <property type="entry name" value="Citrate_synt"/>
    <property type="match status" value="1"/>
</dbReference>